<sequence>MRAADSNDSQNAAVDTPPNMDLVPTVDDDLVICGAPLMSTPANSELMSSIRDQANQVLDEWFTHTEQWVRVAVHQTTGESMTTEDFTKQLLRVSPDGDGERTAWENLLCVTIAAICAAAGFYVVIYAGKYLINPYDDATSPCCSAKFQE</sequence>
<dbReference type="EMBL" id="QXGD01003235">
    <property type="protein sequence ID" value="KAE9179415.1"/>
    <property type="molecule type" value="Genomic_DNA"/>
</dbReference>
<evidence type="ECO:0000313" key="3">
    <source>
        <dbReference type="EMBL" id="KAE9179415.1"/>
    </source>
</evidence>
<evidence type="ECO:0000256" key="2">
    <source>
        <dbReference type="SAM" id="Phobius"/>
    </source>
</evidence>
<keyword evidence="2" id="KW-0812">Transmembrane</keyword>
<keyword evidence="2" id="KW-0472">Membrane</keyword>
<dbReference type="Proteomes" id="UP000440367">
    <property type="component" value="Unassembled WGS sequence"/>
</dbReference>
<feature type="compositionally biased region" description="Polar residues" evidence="1">
    <location>
        <begin position="1"/>
        <end position="13"/>
    </location>
</feature>
<accession>A0A6A3W609</accession>
<feature type="transmembrane region" description="Helical" evidence="2">
    <location>
        <begin position="107"/>
        <end position="127"/>
    </location>
</feature>
<keyword evidence="2" id="KW-1133">Transmembrane helix</keyword>
<evidence type="ECO:0000256" key="1">
    <source>
        <dbReference type="SAM" id="MobiDB-lite"/>
    </source>
</evidence>
<name>A0A6A3W609_9STRA</name>
<organism evidence="3 4">
    <name type="scientific">Phytophthora fragariae</name>
    <dbReference type="NCBI Taxonomy" id="53985"/>
    <lineage>
        <taxon>Eukaryota</taxon>
        <taxon>Sar</taxon>
        <taxon>Stramenopiles</taxon>
        <taxon>Oomycota</taxon>
        <taxon>Peronosporomycetes</taxon>
        <taxon>Peronosporales</taxon>
        <taxon>Peronosporaceae</taxon>
        <taxon>Phytophthora</taxon>
    </lineage>
</organism>
<evidence type="ECO:0000313" key="4">
    <source>
        <dbReference type="Proteomes" id="UP000440367"/>
    </source>
</evidence>
<comment type="caution">
    <text evidence="3">The sequence shown here is derived from an EMBL/GenBank/DDBJ whole genome shotgun (WGS) entry which is preliminary data.</text>
</comment>
<feature type="region of interest" description="Disordered" evidence="1">
    <location>
        <begin position="1"/>
        <end position="20"/>
    </location>
</feature>
<gene>
    <name evidence="3" type="ORF">PF002_g27822</name>
</gene>
<evidence type="ECO:0008006" key="5">
    <source>
        <dbReference type="Google" id="ProtNLM"/>
    </source>
</evidence>
<dbReference type="AlphaFoldDB" id="A0A6A3W609"/>
<reference evidence="3 4" key="1">
    <citation type="submission" date="2018-08" db="EMBL/GenBank/DDBJ databases">
        <title>Genomic investigation of the strawberry pathogen Phytophthora fragariae indicates pathogenicity is determined by transcriptional variation in three key races.</title>
        <authorList>
            <person name="Adams T.M."/>
            <person name="Armitage A.D."/>
            <person name="Sobczyk M.K."/>
            <person name="Bates H.J."/>
            <person name="Dunwell J.M."/>
            <person name="Nellist C.F."/>
            <person name="Harrison R.J."/>
        </authorList>
    </citation>
    <scope>NUCLEOTIDE SEQUENCE [LARGE SCALE GENOMIC DNA]</scope>
    <source>
        <strain evidence="3 4">BC-1</strain>
    </source>
</reference>
<protein>
    <recommendedName>
        <fullName evidence="5">Transmembrane protein</fullName>
    </recommendedName>
</protein>
<proteinExistence type="predicted"/>